<name>A0ABX2TFC2_9PROT</name>
<feature type="transmembrane region" description="Helical" evidence="9">
    <location>
        <begin position="48"/>
        <end position="68"/>
    </location>
</feature>
<evidence type="ECO:0000256" key="6">
    <source>
        <dbReference type="ARBA" id="ARBA00022989"/>
    </source>
</evidence>
<keyword evidence="6 9" id="KW-1133">Transmembrane helix</keyword>
<feature type="domain" description="Tripartite ATP-independent periplasmic transporters DctQ component" evidence="10">
    <location>
        <begin position="26"/>
        <end position="158"/>
    </location>
</feature>
<feature type="transmembrane region" description="Helical" evidence="9">
    <location>
        <begin position="88"/>
        <end position="107"/>
    </location>
</feature>
<evidence type="ECO:0000256" key="5">
    <source>
        <dbReference type="ARBA" id="ARBA00022692"/>
    </source>
</evidence>
<feature type="transmembrane region" description="Helical" evidence="9">
    <location>
        <begin position="14"/>
        <end position="36"/>
    </location>
</feature>
<dbReference type="PANTHER" id="PTHR35011">
    <property type="entry name" value="2,3-DIKETO-L-GULONATE TRAP TRANSPORTER SMALL PERMEASE PROTEIN YIAM"/>
    <property type="match status" value="1"/>
</dbReference>
<gene>
    <name evidence="11" type="ORF">HND93_25305</name>
</gene>
<keyword evidence="4 9" id="KW-0997">Cell inner membrane</keyword>
<dbReference type="RefSeq" id="WP_180284811.1">
    <property type="nucleotide sequence ID" value="NZ_JABFDB010000023.1"/>
</dbReference>
<evidence type="ECO:0000256" key="2">
    <source>
        <dbReference type="ARBA" id="ARBA00022448"/>
    </source>
</evidence>
<evidence type="ECO:0000256" key="7">
    <source>
        <dbReference type="ARBA" id="ARBA00023136"/>
    </source>
</evidence>
<dbReference type="EMBL" id="JABFDB010000023">
    <property type="protein sequence ID" value="NYZ23039.1"/>
    <property type="molecule type" value="Genomic_DNA"/>
</dbReference>
<accession>A0ABX2TFC2</accession>
<keyword evidence="12" id="KW-1185">Reference proteome</keyword>
<proteinExistence type="inferred from homology"/>
<comment type="similarity">
    <text evidence="8 9">Belongs to the TRAP transporter small permease family.</text>
</comment>
<comment type="subcellular location">
    <subcellularLocation>
        <location evidence="1 9">Cell inner membrane</location>
        <topology evidence="1 9">Multi-pass membrane protein</topology>
    </subcellularLocation>
</comment>
<evidence type="ECO:0000256" key="3">
    <source>
        <dbReference type="ARBA" id="ARBA00022475"/>
    </source>
</evidence>
<sequence length="182" mass="19407">MPTLSRLLARIESVFDWLAAAAMLMIMTVVVCDTILRYAFNSPLSWAYDLISIYLVAGVFFFSLAGTYSAGAHVNVDILQKTLPPKAVGVTEVVTASVGLVVFALIAEAGTRRTIDAFVSGDVLSGAIGWPTWPAQALVPLGCGLLALRLALVLVGRLLNLATGREIVRFGRPQGHEGMGFE</sequence>
<evidence type="ECO:0000256" key="8">
    <source>
        <dbReference type="ARBA" id="ARBA00038436"/>
    </source>
</evidence>
<keyword evidence="3" id="KW-1003">Cell membrane</keyword>
<protein>
    <recommendedName>
        <fullName evidence="9">TRAP transporter small permease protein</fullName>
    </recommendedName>
</protein>
<feature type="transmembrane region" description="Helical" evidence="9">
    <location>
        <begin position="139"/>
        <end position="159"/>
    </location>
</feature>
<comment type="function">
    <text evidence="9">Part of the tripartite ATP-independent periplasmic (TRAP) transport system.</text>
</comment>
<comment type="subunit">
    <text evidence="9">The complex comprises the extracytoplasmic solute receptor protein and the two transmembrane proteins.</text>
</comment>
<keyword evidence="7 9" id="KW-0472">Membrane</keyword>
<dbReference type="InterPro" id="IPR055348">
    <property type="entry name" value="DctQ"/>
</dbReference>
<evidence type="ECO:0000256" key="4">
    <source>
        <dbReference type="ARBA" id="ARBA00022519"/>
    </source>
</evidence>
<evidence type="ECO:0000256" key="9">
    <source>
        <dbReference type="RuleBase" id="RU369079"/>
    </source>
</evidence>
<dbReference type="PANTHER" id="PTHR35011:SF10">
    <property type="entry name" value="TRAP TRANSPORTER SMALL PERMEASE PROTEIN"/>
    <property type="match status" value="1"/>
</dbReference>
<comment type="caution">
    <text evidence="11">The sequence shown here is derived from an EMBL/GenBank/DDBJ whole genome shotgun (WGS) entry which is preliminary data.</text>
</comment>
<organism evidence="11 12">
    <name type="scientific">Azospirillum oleiclasticum</name>
    <dbReference type="NCBI Taxonomy" id="2735135"/>
    <lineage>
        <taxon>Bacteria</taxon>
        <taxon>Pseudomonadati</taxon>
        <taxon>Pseudomonadota</taxon>
        <taxon>Alphaproteobacteria</taxon>
        <taxon>Rhodospirillales</taxon>
        <taxon>Azospirillaceae</taxon>
        <taxon>Azospirillum</taxon>
    </lineage>
</organism>
<dbReference type="InterPro" id="IPR007387">
    <property type="entry name" value="TRAP_DctQ"/>
</dbReference>
<keyword evidence="5 9" id="KW-0812">Transmembrane</keyword>
<dbReference type="Pfam" id="PF04290">
    <property type="entry name" value="DctQ"/>
    <property type="match status" value="1"/>
</dbReference>
<keyword evidence="2 9" id="KW-0813">Transport</keyword>
<evidence type="ECO:0000259" key="10">
    <source>
        <dbReference type="Pfam" id="PF04290"/>
    </source>
</evidence>
<evidence type="ECO:0000313" key="11">
    <source>
        <dbReference type="EMBL" id="NYZ23039.1"/>
    </source>
</evidence>
<evidence type="ECO:0000313" key="12">
    <source>
        <dbReference type="Proteomes" id="UP000584642"/>
    </source>
</evidence>
<dbReference type="Proteomes" id="UP000584642">
    <property type="component" value="Unassembled WGS sequence"/>
</dbReference>
<reference evidence="11 12" key="1">
    <citation type="submission" date="2020-05" db="EMBL/GenBank/DDBJ databases">
        <title>Azospirillum oleiclasticum sp. nov, a nitrogen-fixing and heavy crude oil-emulsifying bacterium isolated from the crude oil of Yumen Oilfield.</title>
        <authorList>
            <person name="Wu D."/>
            <person name="Cai M."/>
            <person name="Zhang X."/>
        </authorList>
    </citation>
    <scope>NUCLEOTIDE SEQUENCE [LARGE SCALE GENOMIC DNA]</scope>
    <source>
        <strain evidence="11 12">ROY-1-1-2</strain>
    </source>
</reference>
<evidence type="ECO:0000256" key="1">
    <source>
        <dbReference type="ARBA" id="ARBA00004429"/>
    </source>
</evidence>